<accession>C7RDI3</accession>
<evidence type="ECO:0000313" key="2">
    <source>
        <dbReference type="EMBL" id="ACV29246.1"/>
    </source>
</evidence>
<reference evidence="2 3" key="1">
    <citation type="journal article" date="2009" name="Stand. Genomic Sci.">
        <title>Complete genome sequence of Anaerococcus prevotii type strain (PC1).</title>
        <authorList>
            <person name="Labutti K."/>
            <person name="Pukall R."/>
            <person name="Steenblock K."/>
            <person name="Glavina Del Rio T."/>
            <person name="Tice H."/>
            <person name="Copeland A."/>
            <person name="Cheng J.F."/>
            <person name="Lucas S."/>
            <person name="Chen F."/>
            <person name="Nolan M."/>
            <person name="Bruce D."/>
            <person name="Goodwin L."/>
            <person name="Pitluck S."/>
            <person name="Ivanova N."/>
            <person name="Mavromatis K."/>
            <person name="Ovchinnikova G."/>
            <person name="Pati A."/>
            <person name="Chen A."/>
            <person name="Palaniappan K."/>
            <person name="Land M."/>
            <person name="Hauser L."/>
            <person name="Chang Y.J."/>
            <person name="Jeffries C.D."/>
            <person name="Chain P."/>
            <person name="Saunders E."/>
            <person name="Brettin T."/>
            <person name="Detter J.C."/>
            <person name="Han C."/>
            <person name="Goker M."/>
            <person name="Bristow J."/>
            <person name="Eisen J.A."/>
            <person name="Markowitz V."/>
            <person name="Hugenholtz P."/>
            <person name="Kyrpides N.C."/>
            <person name="Klenk H.P."/>
            <person name="Lapidus A."/>
        </authorList>
    </citation>
    <scope>NUCLEOTIDE SEQUENCE [LARGE SCALE GENOMIC DNA]</scope>
    <source>
        <strain evidence="3">ATCC 9321 / DSM 20548 / JCM 6508 / NCTC 11806 / PC1</strain>
    </source>
</reference>
<dbReference type="RefSeq" id="WP_015778145.1">
    <property type="nucleotide sequence ID" value="NC_013171.1"/>
</dbReference>
<evidence type="ECO:0000313" key="3">
    <source>
        <dbReference type="Proteomes" id="UP000002294"/>
    </source>
</evidence>
<keyword evidence="3" id="KW-1185">Reference proteome</keyword>
<dbReference type="STRING" id="525919.Apre_1222"/>
<organism evidence="2 3">
    <name type="scientific">Anaerococcus prevotii (strain ATCC 9321 / DSM 20548 / JCM 6508 / NCTC 11806 / PC1)</name>
    <name type="common">Peptostreptococcus prevotii</name>
    <name type="synonym">Peptococcus prevotii</name>
    <dbReference type="NCBI Taxonomy" id="525919"/>
    <lineage>
        <taxon>Bacteria</taxon>
        <taxon>Bacillati</taxon>
        <taxon>Bacillota</taxon>
        <taxon>Tissierellia</taxon>
        <taxon>Tissierellales</taxon>
        <taxon>Peptoniphilaceae</taxon>
        <taxon>Anaerococcus</taxon>
    </lineage>
</organism>
<dbReference type="OrthoDB" id="1689967at2"/>
<sequence length="458" mass="53786">MKIDDVVDLIDGLLKDLSTIDKKDRKKTYKRKLGKVQFNFNIEDKKKESPRNVSYKDSDDYLGFWSEYKDLFHKLSYKREEMKLISQVSRRANQVWSHKASRDLLVESYLTIVKKALDEDSLDTGKIRKYISPYTISKSILEALLLVTEEKFREYFWIFAKIDSSKQVEVLEKNDSRDLLDFILEELDFFYENIDDLRKEEIFENYLLANPNKFKDWTSYILEADISKQISFVESHKDLVDIGKLSRNLSKEDFSPTKVLGFYYLFKHGKFQNKDRKRLLDLIHEENYDSFISLVERRDMSIELIDEILKLDKKPQKKIQIDKSKLADSRKDLDETVSIVEDFLSDSDALSFEEVPREDIITEDDRKVNQESKENESISISETSKTFLKLILDKGSLGEDDASQIALEEGKILNSFIGDINEELFDYIDDQTLINEDGKISIDSFYVEMIKEIIDGKD</sequence>
<dbReference type="Proteomes" id="UP000002294">
    <property type="component" value="Chromosome"/>
</dbReference>
<feature type="domain" description="TerB-C" evidence="1">
    <location>
        <begin position="311"/>
        <end position="450"/>
    </location>
</feature>
<dbReference type="KEGG" id="apr:Apre_1222"/>
<dbReference type="EMBL" id="CP001708">
    <property type="protein sequence ID" value="ACV29246.1"/>
    <property type="molecule type" value="Genomic_DNA"/>
</dbReference>
<dbReference type="HOGENOM" id="CLU_577021_0_0_9"/>
<dbReference type="eggNOG" id="ENOG50335IJ">
    <property type="taxonomic scope" value="Bacteria"/>
</dbReference>
<dbReference type="Pfam" id="PF15615">
    <property type="entry name" value="TerB_C"/>
    <property type="match status" value="1"/>
</dbReference>
<proteinExistence type="predicted"/>
<protein>
    <recommendedName>
        <fullName evidence="1">TerB-C domain-containing protein</fullName>
    </recommendedName>
</protein>
<gene>
    <name evidence="2" type="ordered locus">Apre_1222</name>
</gene>
<name>C7RDI3_ANAPD</name>
<dbReference type="InterPro" id="IPR028932">
    <property type="entry name" value="TerB-C"/>
</dbReference>
<dbReference type="AlphaFoldDB" id="C7RDI3"/>
<evidence type="ECO:0000259" key="1">
    <source>
        <dbReference type="Pfam" id="PF15615"/>
    </source>
</evidence>